<evidence type="ECO:0000313" key="2">
    <source>
        <dbReference type="Proteomes" id="UP000038040"/>
    </source>
</evidence>
<dbReference type="OrthoDB" id="5871818at2759"/>
<dbReference type="PANTHER" id="PTHR21344:SF1">
    <property type="entry name" value="RAL GTPASE-ACTIVATING PROTEIN SUBUNIT BETA"/>
    <property type="match status" value="1"/>
</dbReference>
<sequence>MYEEWPVLDLCDVKEESSLSFISKEASNCIAEILIRDIINVIDNREKVENFCLRIKTDEELSWIMQVITHSLSFSYFSNKECDTVHNAVRIYTTWLCAAATDLNIIVPLTLKRDPVKYTS</sequence>
<name>A0A0N4UK48_DRAME</name>
<reference evidence="4" key="1">
    <citation type="submission" date="2017-02" db="UniProtKB">
        <authorList>
            <consortium name="WormBaseParasite"/>
        </authorList>
    </citation>
    <scope>IDENTIFICATION</scope>
</reference>
<dbReference type="STRING" id="318479.A0A0N4UK48"/>
<keyword evidence="3" id="KW-1185">Reference proteome</keyword>
<dbReference type="GO" id="GO:0005096">
    <property type="term" value="F:GTPase activator activity"/>
    <property type="evidence" value="ECO:0007669"/>
    <property type="project" value="InterPro"/>
</dbReference>
<evidence type="ECO:0000313" key="1">
    <source>
        <dbReference type="EMBL" id="VDN52227.1"/>
    </source>
</evidence>
<evidence type="ECO:0000313" key="4">
    <source>
        <dbReference type="WBParaSite" id="DME_0000807501-mRNA-1"/>
    </source>
</evidence>
<dbReference type="WBParaSite" id="DME_0000807501-mRNA-1">
    <property type="protein sequence ID" value="DME_0000807501-mRNA-1"/>
    <property type="gene ID" value="DME_0000807501"/>
</dbReference>
<dbReference type="InterPro" id="IPR039930">
    <property type="entry name" value="RALGAPB"/>
</dbReference>
<dbReference type="PANTHER" id="PTHR21344">
    <property type="entry name" value="RAL GTPASE-ACTIVATING PROTEIN SUBUNIT BETA"/>
    <property type="match status" value="1"/>
</dbReference>
<organism evidence="2 4">
    <name type="scientific">Dracunculus medinensis</name>
    <name type="common">Guinea worm</name>
    <dbReference type="NCBI Taxonomy" id="318479"/>
    <lineage>
        <taxon>Eukaryota</taxon>
        <taxon>Metazoa</taxon>
        <taxon>Ecdysozoa</taxon>
        <taxon>Nematoda</taxon>
        <taxon>Chromadorea</taxon>
        <taxon>Rhabditida</taxon>
        <taxon>Spirurina</taxon>
        <taxon>Dracunculoidea</taxon>
        <taxon>Dracunculidae</taxon>
        <taxon>Dracunculus</taxon>
    </lineage>
</organism>
<proteinExistence type="predicted"/>
<dbReference type="Proteomes" id="UP000274756">
    <property type="component" value="Unassembled WGS sequence"/>
</dbReference>
<evidence type="ECO:0000313" key="3">
    <source>
        <dbReference type="Proteomes" id="UP000274756"/>
    </source>
</evidence>
<accession>A0A0N4UK48</accession>
<dbReference type="EMBL" id="UYYG01000050">
    <property type="protein sequence ID" value="VDN52227.1"/>
    <property type="molecule type" value="Genomic_DNA"/>
</dbReference>
<dbReference type="AlphaFoldDB" id="A0A0N4UK48"/>
<gene>
    <name evidence="1" type="ORF">DME_LOCUS2200</name>
</gene>
<reference evidence="1 3" key="2">
    <citation type="submission" date="2018-11" db="EMBL/GenBank/DDBJ databases">
        <authorList>
            <consortium name="Pathogen Informatics"/>
        </authorList>
    </citation>
    <scope>NUCLEOTIDE SEQUENCE [LARGE SCALE GENOMIC DNA]</scope>
</reference>
<dbReference type="Proteomes" id="UP000038040">
    <property type="component" value="Unplaced"/>
</dbReference>
<protein>
    <submittedName>
        <fullName evidence="4">Ral GTPase-activating protein subunit beta (Trinotate prediction)</fullName>
    </submittedName>
</protein>